<dbReference type="AlphaFoldDB" id="A0A644ZNC4"/>
<keyword evidence="1" id="KW-0812">Transmembrane</keyword>
<comment type="caution">
    <text evidence="2">The sequence shown here is derived from an EMBL/GenBank/DDBJ whole genome shotgun (WGS) entry which is preliminary data.</text>
</comment>
<gene>
    <name evidence="2" type="ORF">SDC9_89070</name>
</gene>
<keyword evidence="1" id="KW-0472">Membrane</keyword>
<evidence type="ECO:0000256" key="1">
    <source>
        <dbReference type="SAM" id="Phobius"/>
    </source>
</evidence>
<keyword evidence="1" id="KW-1133">Transmembrane helix</keyword>
<reference evidence="2" key="1">
    <citation type="submission" date="2019-08" db="EMBL/GenBank/DDBJ databases">
        <authorList>
            <person name="Kucharzyk K."/>
            <person name="Murdoch R.W."/>
            <person name="Higgins S."/>
            <person name="Loffler F."/>
        </authorList>
    </citation>
    <scope>NUCLEOTIDE SEQUENCE</scope>
</reference>
<feature type="transmembrane region" description="Helical" evidence="1">
    <location>
        <begin position="28"/>
        <end position="47"/>
    </location>
</feature>
<evidence type="ECO:0000313" key="2">
    <source>
        <dbReference type="EMBL" id="MPM42405.1"/>
    </source>
</evidence>
<organism evidence="2">
    <name type="scientific">bioreactor metagenome</name>
    <dbReference type="NCBI Taxonomy" id="1076179"/>
    <lineage>
        <taxon>unclassified sequences</taxon>
        <taxon>metagenomes</taxon>
        <taxon>ecological metagenomes</taxon>
    </lineage>
</organism>
<accession>A0A644ZNC4</accession>
<protein>
    <submittedName>
        <fullName evidence="2">Uncharacterized protein</fullName>
    </submittedName>
</protein>
<proteinExistence type="predicted"/>
<dbReference type="EMBL" id="VSSQ01009719">
    <property type="protein sequence ID" value="MPM42405.1"/>
    <property type="molecule type" value="Genomic_DNA"/>
</dbReference>
<name>A0A644ZNC4_9ZZZZ</name>
<sequence length="59" mass="6646">MKTLIRYSTGSISQGRMLNTLYMDKVELALACICVNALFNSTMVLYLRKITAQVEVLSE</sequence>